<keyword evidence="1" id="KW-0732">Signal</keyword>
<dbReference type="PROSITE" id="PS51257">
    <property type="entry name" value="PROKAR_LIPOPROTEIN"/>
    <property type="match status" value="1"/>
</dbReference>
<protein>
    <recommendedName>
        <fullName evidence="4">DUF4398 domain-containing protein</fullName>
    </recommendedName>
</protein>
<feature type="signal peptide" evidence="1">
    <location>
        <begin position="1"/>
        <end position="24"/>
    </location>
</feature>
<keyword evidence="3" id="KW-1185">Reference proteome</keyword>
<comment type="caution">
    <text evidence="2">The sequence shown here is derived from an EMBL/GenBank/DDBJ whole genome shotgun (WGS) entry which is preliminary data.</text>
</comment>
<proteinExistence type="predicted"/>
<evidence type="ECO:0008006" key="4">
    <source>
        <dbReference type="Google" id="ProtNLM"/>
    </source>
</evidence>
<dbReference type="Proteomes" id="UP001139031">
    <property type="component" value="Unassembled WGS sequence"/>
</dbReference>
<reference evidence="2" key="1">
    <citation type="submission" date="2021-08" db="EMBL/GenBank/DDBJ databases">
        <authorList>
            <person name="Stevens D.C."/>
        </authorList>
    </citation>
    <scope>NUCLEOTIDE SEQUENCE</scope>
    <source>
        <strain evidence="2">DSM 53165</strain>
    </source>
</reference>
<evidence type="ECO:0000256" key="1">
    <source>
        <dbReference type="SAM" id="SignalP"/>
    </source>
</evidence>
<gene>
    <name evidence="2" type="ORF">K7C98_41350</name>
</gene>
<sequence>MRATFLSLVFVFAVGCATAPPTQALTTSIASVNTAEELGASQVPQAAQVLRYAKKEVVWTRALIANRKHERAQRMAQRAESDAALAIALVREHEARQAAEQAAVTGKATPNP</sequence>
<dbReference type="Gene3D" id="1.20.1270.390">
    <property type="match status" value="1"/>
</dbReference>
<evidence type="ECO:0000313" key="3">
    <source>
        <dbReference type="Proteomes" id="UP001139031"/>
    </source>
</evidence>
<accession>A0ABS7U5F3</accession>
<evidence type="ECO:0000313" key="2">
    <source>
        <dbReference type="EMBL" id="MBZ5715715.1"/>
    </source>
</evidence>
<organism evidence="2 3">
    <name type="scientific">Nannocystis pusilla</name>
    <dbReference type="NCBI Taxonomy" id="889268"/>
    <lineage>
        <taxon>Bacteria</taxon>
        <taxon>Pseudomonadati</taxon>
        <taxon>Myxococcota</taxon>
        <taxon>Polyangia</taxon>
        <taxon>Nannocystales</taxon>
        <taxon>Nannocystaceae</taxon>
        <taxon>Nannocystis</taxon>
    </lineage>
</organism>
<feature type="chain" id="PRO_5046938207" description="DUF4398 domain-containing protein" evidence="1">
    <location>
        <begin position="25"/>
        <end position="112"/>
    </location>
</feature>
<dbReference type="EMBL" id="JAIRAU010000057">
    <property type="protein sequence ID" value="MBZ5715715.1"/>
    <property type="molecule type" value="Genomic_DNA"/>
</dbReference>
<name>A0ABS7U5F3_9BACT</name>